<evidence type="ECO:0000256" key="2">
    <source>
        <dbReference type="ARBA" id="ARBA00022692"/>
    </source>
</evidence>
<keyword evidence="9" id="KW-1185">Reference proteome</keyword>
<reference evidence="9" key="1">
    <citation type="journal article" date="2015" name="Genome Announc.">
        <title>Draft genome sequence of the cellulolytic fungus Chaetomium globosum.</title>
        <authorList>
            <person name="Cuomo C.A."/>
            <person name="Untereiner W.A."/>
            <person name="Ma L.-J."/>
            <person name="Grabherr M."/>
            <person name="Birren B.W."/>
        </authorList>
    </citation>
    <scope>NUCLEOTIDE SEQUENCE [LARGE SCALE GENOMIC DNA]</scope>
    <source>
        <strain evidence="9">ATCC 6205 / CBS 148.51 / DSM 1962 / NBRC 6347 / NRRL 1970</strain>
    </source>
</reference>
<dbReference type="GO" id="GO:0016020">
    <property type="term" value="C:membrane"/>
    <property type="evidence" value="ECO:0007669"/>
    <property type="project" value="UniProtKB-SubCell"/>
</dbReference>
<feature type="compositionally biased region" description="Polar residues" evidence="5">
    <location>
        <begin position="302"/>
        <end position="313"/>
    </location>
</feature>
<feature type="signal peptide" evidence="7">
    <location>
        <begin position="1"/>
        <end position="19"/>
    </location>
</feature>
<keyword evidence="3 6" id="KW-1133">Transmembrane helix</keyword>
<dbReference type="PANTHER" id="PTHR15549:SF26">
    <property type="entry name" value="AXIAL BUDDING PATTERN PROTEIN 2-RELATED"/>
    <property type="match status" value="1"/>
</dbReference>
<dbReference type="RefSeq" id="XP_001226712.1">
    <property type="nucleotide sequence ID" value="XM_001226711.1"/>
</dbReference>
<dbReference type="GO" id="GO:0071944">
    <property type="term" value="C:cell periphery"/>
    <property type="evidence" value="ECO:0007669"/>
    <property type="project" value="UniProtKB-ARBA"/>
</dbReference>
<evidence type="ECO:0000313" key="8">
    <source>
        <dbReference type="EMBL" id="EAQ84771.1"/>
    </source>
</evidence>
<evidence type="ECO:0000313" key="9">
    <source>
        <dbReference type="Proteomes" id="UP000001056"/>
    </source>
</evidence>
<dbReference type="PANTHER" id="PTHR15549">
    <property type="entry name" value="PAIRED IMMUNOGLOBULIN-LIKE TYPE 2 RECEPTOR"/>
    <property type="match status" value="1"/>
</dbReference>
<sequence>MKTPLIFLLHLGLLQTCLGKKCYYPGGEEAPGDLPCDTEAEHSPCCAGGKIAGACLANKLCLAKGNPDWYARGSCTDPTFEAPECPKFCLSHEGRGWNLDYCFSQTGSETAFCCEGDANCCAAGRLEIQPAPTHVWALWNGAVSRYDVVTPLGTAKETSAPTSSATSSGTTSDAVEHSSTETTSASTTGTAAGGDRSDATGSANSNSNANSNESTGLSTGAQAGIGVGAAAGALLLAAVAFLWWRMNRMQKAMLVAQQQAAAAYPPPETPAYYSRTPAEKHELMAERPTHELAGQHYYVQGDTRSAELSSQPAYTPVESPAAGRNYGP</sequence>
<accession>Q2GTB9</accession>
<dbReference type="EMBL" id="CH408034">
    <property type="protein sequence ID" value="EAQ84771.1"/>
    <property type="molecule type" value="Genomic_DNA"/>
</dbReference>
<evidence type="ECO:0000256" key="5">
    <source>
        <dbReference type="SAM" id="MobiDB-lite"/>
    </source>
</evidence>
<name>Q2GTB9_CHAGB</name>
<dbReference type="VEuPathDB" id="FungiDB:CHGG_08785"/>
<evidence type="ECO:0000256" key="3">
    <source>
        <dbReference type="ARBA" id="ARBA00022989"/>
    </source>
</evidence>
<evidence type="ECO:0000256" key="1">
    <source>
        <dbReference type="ARBA" id="ARBA00004167"/>
    </source>
</evidence>
<proteinExistence type="predicted"/>
<feature type="chain" id="PRO_5004208168" description="Mid2 domain-containing protein" evidence="7">
    <location>
        <begin position="20"/>
        <end position="328"/>
    </location>
</feature>
<dbReference type="HOGENOM" id="CLU_055859_4_2_1"/>
<evidence type="ECO:0000256" key="7">
    <source>
        <dbReference type="SAM" id="SignalP"/>
    </source>
</evidence>
<feature type="region of interest" description="Disordered" evidence="5">
    <location>
        <begin position="302"/>
        <end position="328"/>
    </location>
</feature>
<feature type="region of interest" description="Disordered" evidence="5">
    <location>
        <begin position="155"/>
        <end position="217"/>
    </location>
</feature>
<feature type="transmembrane region" description="Helical" evidence="6">
    <location>
        <begin position="223"/>
        <end position="244"/>
    </location>
</feature>
<evidence type="ECO:0000256" key="6">
    <source>
        <dbReference type="SAM" id="Phobius"/>
    </source>
</evidence>
<feature type="compositionally biased region" description="Low complexity" evidence="5">
    <location>
        <begin position="180"/>
        <end position="217"/>
    </location>
</feature>
<dbReference type="InParanoid" id="Q2GTB9"/>
<dbReference type="OMA" id="DANCCAA"/>
<keyword evidence="4 6" id="KW-0472">Membrane</keyword>
<dbReference type="eggNOG" id="ENOG502SQDU">
    <property type="taxonomic scope" value="Eukaryota"/>
</dbReference>
<evidence type="ECO:0008006" key="10">
    <source>
        <dbReference type="Google" id="ProtNLM"/>
    </source>
</evidence>
<keyword evidence="7" id="KW-0732">Signal</keyword>
<dbReference type="Proteomes" id="UP000001056">
    <property type="component" value="Unassembled WGS sequence"/>
</dbReference>
<comment type="subcellular location">
    <subcellularLocation>
        <location evidence="1">Membrane</location>
        <topology evidence="1">Single-pass membrane protein</topology>
    </subcellularLocation>
</comment>
<dbReference type="GeneID" id="4395655"/>
<gene>
    <name evidence="8" type="ORF">CHGG_08785</name>
</gene>
<dbReference type="OrthoDB" id="5215637at2759"/>
<dbReference type="InterPro" id="IPR051694">
    <property type="entry name" value="Immunoregulatory_rcpt-like"/>
</dbReference>
<keyword evidence="2 6" id="KW-0812">Transmembrane</keyword>
<dbReference type="AlphaFoldDB" id="Q2GTB9"/>
<feature type="compositionally biased region" description="Low complexity" evidence="5">
    <location>
        <begin position="155"/>
        <end position="173"/>
    </location>
</feature>
<evidence type="ECO:0000256" key="4">
    <source>
        <dbReference type="ARBA" id="ARBA00023136"/>
    </source>
</evidence>
<protein>
    <recommendedName>
        <fullName evidence="10">Mid2 domain-containing protein</fullName>
    </recommendedName>
</protein>
<organism evidence="8 9">
    <name type="scientific">Chaetomium globosum (strain ATCC 6205 / CBS 148.51 / DSM 1962 / NBRC 6347 / NRRL 1970)</name>
    <name type="common">Soil fungus</name>
    <dbReference type="NCBI Taxonomy" id="306901"/>
    <lineage>
        <taxon>Eukaryota</taxon>
        <taxon>Fungi</taxon>
        <taxon>Dikarya</taxon>
        <taxon>Ascomycota</taxon>
        <taxon>Pezizomycotina</taxon>
        <taxon>Sordariomycetes</taxon>
        <taxon>Sordariomycetidae</taxon>
        <taxon>Sordariales</taxon>
        <taxon>Chaetomiaceae</taxon>
        <taxon>Chaetomium</taxon>
    </lineage>
</organism>